<accession>A0A814KB36</accession>
<dbReference type="InterPro" id="IPR013083">
    <property type="entry name" value="Znf_RING/FYVE/PHD"/>
</dbReference>
<evidence type="ECO:0000313" key="8">
    <source>
        <dbReference type="EMBL" id="CAF1275964.1"/>
    </source>
</evidence>
<dbReference type="InterPro" id="IPR001841">
    <property type="entry name" value="Znf_RING"/>
</dbReference>
<evidence type="ECO:0000259" key="5">
    <source>
        <dbReference type="PROSITE" id="PS50089"/>
    </source>
</evidence>
<dbReference type="PANTHER" id="PTHR25462:SF229">
    <property type="entry name" value="TRANSCRIPTION INTERMEDIARY FACTOR 1-BETA"/>
    <property type="match status" value="1"/>
</dbReference>
<gene>
    <name evidence="8" type="ORF">BJG266_LOCUS30930</name>
    <name evidence="7" type="ORF">QVE165_LOCUS17573</name>
</gene>
<dbReference type="Gene3D" id="3.30.160.60">
    <property type="entry name" value="Classic Zinc Finger"/>
    <property type="match status" value="1"/>
</dbReference>
<dbReference type="PROSITE" id="PS00518">
    <property type="entry name" value="ZF_RING_1"/>
    <property type="match status" value="2"/>
</dbReference>
<evidence type="ECO:0000256" key="3">
    <source>
        <dbReference type="ARBA" id="ARBA00022833"/>
    </source>
</evidence>
<organism evidence="7 9">
    <name type="scientific">Adineta steineri</name>
    <dbReference type="NCBI Taxonomy" id="433720"/>
    <lineage>
        <taxon>Eukaryota</taxon>
        <taxon>Metazoa</taxon>
        <taxon>Spiralia</taxon>
        <taxon>Gnathifera</taxon>
        <taxon>Rotifera</taxon>
        <taxon>Eurotatoria</taxon>
        <taxon>Bdelloidea</taxon>
        <taxon>Adinetida</taxon>
        <taxon>Adinetidae</taxon>
        <taxon>Adineta</taxon>
    </lineage>
</organism>
<dbReference type="SUPFAM" id="SSF57845">
    <property type="entry name" value="B-box zinc-binding domain"/>
    <property type="match status" value="1"/>
</dbReference>
<evidence type="ECO:0000256" key="4">
    <source>
        <dbReference type="PROSITE-ProRule" id="PRU00024"/>
    </source>
</evidence>
<sequence>MATSNIPVTSLSELVKCPICLDYYNDPRLLPCSHTFCFACITQLANHRTKNDDDDDSSISSDDSDAEYRFICPLRDGTFLTQHQLKDLPVNRIAKNMVELLLASCNENKEIEKKVSCDFCTENPSERWCLECCHQFCSKCLIAHNNKPMHITVPIAERAAYCCNKHINEVMKLWCTYCKLPICSSCLVDDNQHSQHQEAIEPMYKIMNETRTSIETCLQQLDYAELNFMTLAKSTITVVKDQKTNYTNTSEDLTDLFRSLNRMIEDRKQTLSYELEDHQATILSRLHHIEMNVREQLHRIQNQKLSCNRICKSGNTIQLLETNQNISTICEELVHSQQEIISSCTTQETKFIHSPVDMTSIADLINNFGNIKCNDVKTIDCPILNHIIISLPTVAEQRLYNGSFIFGYRFHFEQSIRLKDVLVQSTYRNNITASFYDEKGEEQEQFSCESINDTFKWNIISTDGIELQTGHSLLVWSSDHEGSIGYQQRSSRLQQVNPICAVAGVYAVRDKNKKQEKLEICPGDLAINMRLII</sequence>
<evidence type="ECO:0000313" key="7">
    <source>
        <dbReference type="EMBL" id="CAF1050209.1"/>
    </source>
</evidence>
<feature type="domain" description="B box-type" evidence="6">
    <location>
        <begin position="112"/>
        <end position="155"/>
    </location>
</feature>
<keyword evidence="2 4" id="KW-0863">Zinc-finger</keyword>
<keyword evidence="9" id="KW-1185">Reference proteome</keyword>
<dbReference type="InterPro" id="IPR017907">
    <property type="entry name" value="Znf_RING_CS"/>
</dbReference>
<dbReference type="GO" id="GO:0008270">
    <property type="term" value="F:zinc ion binding"/>
    <property type="evidence" value="ECO:0007669"/>
    <property type="project" value="UniProtKB-KW"/>
</dbReference>
<comment type="caution">
    <text evidence="7">The sequence shown here is derived from an EMBL/GenBank/DDBJ whole genome shotgun (WGS) entry which is preliminary data.</text>
</comment>
<dbReference type="GO" id="GO:0061630">
    <property type="term" value="F:ubiquitin protein ligase activity"/>
    <property type="evidence" value="ECO:0007669"/>
    <property type="project" value="TreeGrafter"/>
</dbReference>
<dbReference type="Proteomes" id="UP000663832">
    <property type="component" value="Unassembled WGS sequence"/>
</dbReference>
<dbReference type="SUPFAM" id="SSF57850">
    <property type="entry name" value="RING/U-box"/>
    <property type="match status" value="1"/>
</dbReference>
<dbReference type="PANTHER" id="PTHR25462">
    <property type="entry name" value="BONUS, ISOFORM C-RELATED"/>
    <property type="match status" value="1"/>
</dbReference>
<evidence type="ECO:0000259" key="6">
    <source>
        <dbReference type="PROSITE" id="PS50119"/>
    </source>
</evidence>
<dbReference type="EMBL" id="CAJNOM010000101">
    <property type="protein sequence ID" value="CAF1050209.1"/>
    <property type="molecule type" value="Genomic_DNA"/>
</dbReference>
<dbReference type="GO" id="GO:0006513">
    <property type="term" value="P:protein monoubiquitination"/>
    <property type="evidence" value="ECO:0007669"/>
    <property type="project" value="TreeGrafter"/>
</dbReference>
<dbReference type="Pfam" id="PF13445">
    <property type="entry name" value="zf-RING_UBOX"/>
    <property type="match status" value="1"/>
</dbReference>
<dbReference type="PROSITE" id="PS50089">
    <property type="entry name" value="ZF_RING_2"/>
    <property type="match status" value="1"/>
</dbReference>
<dbReference type="PROSITE" id="PS50119">
    <property type="entry name" value="ZF_BBOX"/>
    <property type="match status" value="2"/>
</dbReference>
<evidence type="ECO:0000256" key="1">
    <source>
        <dbReference type="ARBA" id="ARBA00022723"/>
    </source>
</evidence>
<dbReference type="Gene3D" id="4.10.830.40">
    <property type="match status" value="1"/>
</dbReference>
<evidence type="ECO:0000313" key="9">
    <source>
        <dbReference type="Proteomes" id="UP000663832"/>
    </source>
</evidence>
<keyword evidence="1" id="KW-0479">Metal-binding</keyword>
<dbReference type="InterPro" id="IPR027370">
    <property type="entry name" value="Znf-RING_euk"/>
</dbReference>
<proteinExistence type="predicted"/>
<evidence type="ECO:0000256" key="2">
    <source>
        <dbReference type="ARBA" id="ARBA00022771"/>
    </source>
</evidence>
<dbReference type="Proteomes" id="UP000663877">
    <property type="component" value="Unassembled WGS sequence"/>
</dbReference>
<dbReference type="InterPro" id="IPR047153">
    <property type="entry name" value="TRIM45/56/19-like"/>
</dbReference>
<name>A0A814KB36_9BILA</name>
<dbReference type="OrthoDB" id="10250935at2759"/>
<dbReference type="SMART" id="SM00184">
    <property type="entry name" value="RING"/>
    <property type="match status" value="1"/>
</dbReference>
<dbReference type="InterPro" id="IPR000315">
    <property type="entry name" value="Znf_B-box"/>
</dbReference>
<dbReference type="EMBL" id="CAJNOI010000427">
    <property type="protein sequence ID" value="CAF1275964.1"/>
    <property type="molecule type" value="Genomic_DNA"/>
</dbReference>
<feature type="domain" description="RING-type" evidence="5">
    <location>
        <begin position="17"/>
        <end position="74"/>
    </location>
</feature>
<keyword evidence="3" id="KW-0862">Zinc</keyword>
<dbReference type="Gene3D" id="3.30.40.10">
    <property type="entry name" value="Zinc/RING finger domain, C3HC4 (zinc finger)"/>
    <property type="match status" value="1"/>
</dbReference>
<dbReference type="AlphaFoldDB" id="A0A814KB36"/>
<feature type="domain" description="B box-type" evidence="6">
    <location>
        <begin position="157"/>
        <end position="203"/>
    </location>
</feature>
<protein>
    <submittedName>
        <fullName evidence="7">Uncharacterized protein</fullName>
    </submittedName>
</protein>
<reference evidence="7" key="1">
    <citation type="submission" date="2021-02" db="EMBL/GenBank/DDBJ databases">
        <authorList>
            <person name="Nowell W R."/>
        </authorList>
    </citation>
    <scope>NUCLEOTIDE SEQUENCE</scope>
</reference>